<sequence length="379" mass="42570">MMNMKKIIFFVIVFLPITMGCATNMNGRQTSVPHSIDFQKIKNISIFTQFCDIELIADNTPSENNNNISLEYTISNVKERYVSVTVEDGTLIFKEEPFLTFLPRTRWNPPLISIRIPKNHILQMLTIETENTSMIKNMTAAICFFHVKNGKFQIEDSTITEKVKIQMESGSVTVHNSHFENIDLKTDTGNLYFQGEIYGNNIIQSKSGNISMNLNAEAYLYALHFFQNMNKTQEIKENRSQVKHNLVIKGNANKIYLSFAKKNQSININNGKSVICNNIECKDLGIQGEYGNITMRNCIFDSPVIITDGNILFDGILKNTCTIASDLGWIKIKTSVSEKLLNPSVTSSVGKVIITGFNSKNASIKSGIDSVSITDSIIE</sequence>
<accession>A0AAE9MQR1</accession>
<dbReference type="RefSeq" id="WP_255818363.1">
    <property type="nucleotide sequence ID" value="NZ_CP038804.1"/>
</dbReference>
<feature type="domain" description="DUF4097" evidence="1">
    <location>
        <begin position="41"/>
        <end position="216"/>
    </location>
</feature>
<protein>
    <recommendedName>
        <fullName evidence="1">DUF4097 domain-containing protein</fullName>
    </recommendedName>
</protein>
<organism evidence="2 3">
    <name type="scientific">Treponema putidum</name>
    <dbReference type="NCBI Taxonomy" id="221027"/>
    <lineage>
        <taxon>Bacteria</taxon>
        <taxon>Pseudomonadati</taxon>
        <taxon>Spirochaetota</taxon>
        <taxon>Spirochaetia</taxon>
        <taxon>Spirochaetales</taxon>
        <taxon>Treponemataceae</taxon>
        <taxon>Treponema</taxon>
    </lineage>
</organism>
<name>A0AAE9MQR1_9SPIR</name>
<proteinExistence type="predicted"/>
<dbReference type="Pfam" id="PF13349">
    <property type="entry name" value="DUF4097"/>
    <property type="match status" value="1"/>
</dbReference>
<evidence type="ECO:0000259" key="1">
    <source>
        <dbReference type="Pfam" id="PF13349"/>
    </source>
</evidence>
<reference evidence="2" key="1">
    <citation type="submission" date="2019-04" db="EMBL/GenBank/DDBJ databases">
        <title>Whole genome sequencing of oral phylogroup 2 treponemes.</title>
        <authorList>
            <person name="Chan Y."/>
            <person name="Zeng H.H."/>
            <person name="Yu X.L."/>
            <person name="Leung W.K."/>
            <person name="Watt R.M."/>
        </authorList>
    </citation>
    <scope>NUCLEOTIDE SEQUENCE</scope>
    <source>
        <strain evidence="2">OMZ 835</strain>
    </source>
</reference>
<gene>
    <name evidence="2" type="ORF">E4N74_00805</name>
</gene>
<evidence type="ECO:0000313" key="2">
    <source>
        <dbReference type="EMBL" id="UTY32714.1"/>
    </source>
</evidence>
<dbReference type="EMBL" id="CP038804">
    <property type="protein sequence ID" value="UTY32714.1"/>
    <property type="molecule type" value="Genomic_DNA"/>
</dbReference>
<dbReference type="PROSITE" id="PS51257">
    <property type="entry name" value="PROKAR_LIPOPROTEIN"/>
    <property type="match status" value="1"/>
</dbReference>
<dbReference type="AlphaFoldDB" id="A0AAE9MQR1"/>
<dbReference type="InterPro" id="IPR025164">
    <property type="entry name" value="Toastrack_DUF4097"/>
</dbReference>
<evidence type="ECO:0000313" key="3">
    <source>
        <dbReference type="Proteomes" id="UP001058682"/>
    </source>
</evidence>
<dbReference type="Proteomes" id="UP001058682">
    <property type="component" value="Chromosome"/>
</dbReference>